<dbReference type="Gene3D" id="1.10.1380.10">
    <property type="entry name" value="Neutral endopeptidase , domain2"/>
    <property type="match status" value="1"/>
</dbReference>
<dbReference type="VEuPathDB" id="VectorBase:LDEU006706"/>
<dbReference type="PROSITE" id="PS51885">
    <property type="entry name" value="NEPRILYSIN"/>
    <property type="match status" value="1"/>
</dbReference>
<sequence length="228" mass="27298">MSDMNRDISKHRMQRMSFAERRKSIQLQVQKLVKEVKTTHHEQACQTHHCKNTAKKLFSNLNTNVDPCDDFFKFSCDGWMQNNPRPANKHRWNVLTISPSHFLFGTELLSPELSTSEKKEFEILHRKLLKAVIEQFNHTIPEIVVDTDITEIIEFEKRLESLSSKDFLEKRLRLFELEHKFHNIKWFQIFYEIFQLIDESLSKQEPFYVLDIDYFEKLGKILHNTNAR</sequence>
<evidence type="ECO:0000313" key="2">
    <source>
        <dbReference type="Proteomes" id="UP000288716"/>
    </source>
</evidence>
<dbReference type="GO" id="GO:0005886">
    <property type="term" value="C:plasma membrane"/>
    <property type="evidence" value="ECO:0007669"/>
    <property type="project" value="TreeGrafter"/>
</dbReference>
<dbReference type="SUPFAM" id="SSF55486">
    <property type="entry name" value="Metalloproteases ('zincins'), catalytic domain"/>
    <property type="match status" value="1"/>
</dbReference>
<dbReference type="GO" id="GO:0016485">
    <property type="term" value="P:protein processing"/>
    <property type="evidence" value="ECO:0007669"/>
    <property type="project" value="TreeGrafter"/>
</dbReference>
<name>A0A443SCZ2_9ACAR</name>
<dbReference type="GO" id="GO:0004222">
    <property type="term" value="F:metalloendopeptidase activity"/>
    <property type="evidence" value="ECO:0007669"/>
    <property type="project" value="InterPro"/>
</dbReference>
<dbReference type="Proteomes" id="UP000288716">
    <property type="component" value="Unassembled WGS sequence"/>
</dbReference>
<protein>
    <submittedName>
        <fullName evidence="1">Endothelin-converting enzyme 2-like protein</fullName>
    </submittedName>
</protein>
<reference evidence="1 2" key="1">
    <citation type="journal article" date="2018" name="Gigascience">
        <title>Genomes of trombidid mites reveal novel predicted allergens and laterally-transferred genes associated with secondary metabolism.</title>
        <authorList>
            <person name="Dong X."/>
            <person name="Chaisiri K."/>
            <person name="Xia D."/>
            <person name="Armstrong S.D."/>
            <person name="Fang Y."/>
            <person name="Donnelly M.J."/>
            <person name="Kadowaki T."/>
            <person name="McGarry J.W."/>
            <person name="Darby A.C."/>
            <person name="Makepeace B.L."/>
        </authorList>
    </citation>
    <scope>NUCLEOTIDE SEQUENCE [LARGE SCALE GENOMIC DNA]</scope>
    <source>
        <strain evidence="1">UoL-UT</strain>
    </source>
</reference>
<gene>
    <name evidence="1" type="ORF">B4U80_13815</name>
</gene>
<dbReference type="PANTHER" id="PTHR11733">
    <property type="entry name" value="ZINC METALLOPROTEASE FAMILY M13 NEPRILYSIN-RELATED"/>
    <property type="match status" value="1"/>
</dbReference>
<accession>A0A443SCZ2</accession>
<dbReference type="EMBL" id="NCKV01003822">
    <property type="protein sequence ID" value="RWS25334.1"/>
    <property type="molecule type" value="Genomic_DNA"/>
</dbReference>
<dbReference type="InterPro" id="IPR000718">
    <property type="entry name" value="Peptidase_M13"/>
</dbReference>
<dbReference type="AlphaFoldDB" id="A0A443SCZ2"/>
<organism evidence="1 2">
    <name type="scientific">Leptotrombidium deliense</name>
    <dbReference type="NCBI Taxonomy" id="299467"/>
    <lineage>
        <taxon>Eukaryota</taxon>
        <taxon>Metazoa</taxon>
        <taxon>Ecdysozoa</taxon>
        <taxon>Arthropoda</taxon>
        <taxon>Chelicerata</taxon>
        <taxon>Arachnida</taxon>
        <taxon>Acari</taxon>
        <taxon>Acariformes</taxon>
        <taxon>Trombidiformes</taxon>
        <taxon>Prostigmata</taxon>
        <taxon>Anystina</taxon>
        <taxon>Parasitengona</taxon>
        <taxon>Trombiculoidea</taxon>
        <taxon>Trombiculidae</taxon>
        <taxon>Leptotrombidium</taxon>
    </lineage>
</organism>
<dbReference type="InterPro" id="IPR024079">
    <property type="entry name" value="MetalloPept_cat_dom_sf"/>
</dbReference>
<dbReference type="PANTHER" id="PTHR11733:SF167">
    <property type="entry name" value="FI17812P1-RELATED"/>
    <property type="match status" value="1"/>
</dbReference>
<comment type="caution">
    <text evidence="1">The sequence shown here is derived from an EMBL/GenBank/DDBJ whole genome shotgun (WGS) entry which is preliminary data.</text>
</comment>
<evidence type="ECO:0000313" key="1">
    <source>
        <dbReference type="EMBL" id="RWS25334.1"/>
    </source>
</evidence>
<keyword evidence="2" id="KW-1185">Reference proteome</keyword>
<dbReference type="InterPro" id="IPR042089">
    <property type="entry name" value="Peptidase_M13_dom_2"/>
</dbReference>
<dbReference type="OrthoDB" id="7613900at2759"/>
<proteinExistence type="predicted"/>
<dbReference type="Gene3D" id="3.40.390.10">
    <property type="entry name" value="Collagenase (Catalytic Domain)"/>
    <property type="match status" value="1"/>
</dbReference>